<dbReference type="EMBL" id="BONF01000034">
    <property type="protein sequence ID" value="GIF84198.1"/>
    <property type="molecule type" value="Genomic_DNA"/>
</dbReference>
<accession>A0A8J3JSN1</accession>
<gene>
    <name evidence="5" type="ORF">Cba03nite_55470</name>
</gene>
<sequence>MQWRTKAMFAVSGLLALGLAGPVYAGQRAPHNPSPIDLDVMFIGAHPDDEAGQLGMFGYWNETHDIKAGVITMTRGEGGGNAVGLEEGPDLGILREAEERKAVGWAGVENIYNLDALDFYYTASAPLSEQIWGYHESLSRIVRVLRTTKPEVIITMNPSATQGNHGNHQEAAMLAVEAFYAAADPTAFPEQITQEGLRPHRVARLFQAGGSGTGASGQACETSPFTPAEPTNVVFGTWTGYESARHEGTRWNQVNVWARREYVSQGWGNSADATTNPASIGCNRITMIDSRTPYPDPTAGGTAALQGTSIRAQGGLPLGTELHVRPGWEVLSGVPFQVDVNVRAGDTLTGAKVDLEVPAGWSVTGGHTYAKLKAGQEKVATFTVTPAADLTVGRRFRVKATMTTDNAGSGSNTGLVQATAPVRGTLEPLPEVGNFREWTVENNVQSLDALIPSILPIPSGGTRTVRVDLKNYSNAAQSGTVALQLPAGFTVAEPSRSYSDLAAGATTSVSFTVTNSDASLPTANRAPNDGAYQVRIATGFNGGSATENGVFNLVPVTTVPKAATAPAVDGTAGAGEYTGEVIDISTRWEGSAVTAADLSGTARVTYTDDALYFLVDITDDVMGKPLLGIDCKRPRRADSVEIGIDPRNGSANTSTVFNVAVFPITDDPANGNPPCFARERDNRQGGPATAPGLQVASHVSSPYTGYRVEVKVPFSVLPDNVDPAKMGLNILVNDSDTQDLSTQSRIGWSTFSGVRADPYRWGVATLPGLPGLASAPQAPIMPDTAARSVNSPQTILQSAADGVAPGGWTELDAKTLRIEKVTKRTGSVDVELKSKAAGTARIFIWDGSQVLASDVVTLGRNAKATVRLTLGAALPAGATLLVSYESGTGTLGAAAKL</sequence>
<dbReference type="AlphaFoldDB" id="A0A8J3JSN1"/>
<dbReference type="InterPro" id="IPR010502">
    <property type="entry name" value="Carb-bd_dom_fam9"/>
</dbReference>
<reference evidence="5 6" key="1">
    <citation type="submission" date="2021-01" db="EMBL/GenBank/DDBJ databases">
        <title>Whole genome shotgun sequence of Catellatospora bangladeshensis NBRC 107357.</title>
        <authorList>
            <person name="Komaki H."/>
            <person name="Tamura T."/>
        </authorList>
    </citation>
    <scope>NUCLEOTIDE SEQUENCE [LARGE SCALE GENOMIC DNA]</scope>
    <source>
        <strain evidence="5 6">NBRC 107357</strain>
    </source>
</reference>
<dbReference type="InterPro" id="IPR013783">
    <property type="entry name" value="Ig-like_fold"/>
</dbReference>
<keyword evidence="6" id="KW-1185">Reference proteome</keyword>
<dbReference type="Gene3D" id="2.60.40.1190">
    <property type="match status" value="1"/>
</dbReference>
<dbReference type="GO" id="GO:0030246">
    <property type="term" value="F:carbohydrate binding"/>
    <property type="evidence" value="ECO:0007669"/>
    <property type="project" value="InterPro"/>
</dbReference>
<dbReference type="GO" id="GO:0016052">
    <property type="term" value="P:carbohydrate catabolic process"/>
    <property type="evidence" value="ECO:0007669"/>
    <property type="project" value="InterPro"/>
</dbReference>
<feature type="domain" description="Alpha-galactosidase NEW3" evidence="4">
    <location>
        <begin position="345"/>
        <end position="402"/>
    </location>
</feature>
<dbReference type="RefSeq" id="WP_203752128.1">
    <property type="nucleotide sequence ID" value="NZ_BONF01000034.1"/>
</dbReference>
<evidence type="ECO:0000313" key="6">
    <source>
        <dbReference type="Proteomes" id="UP000601223"/>
    </source>
</evidence>
<dbReference type="GO" id="GO:0004553">
    <property type="term" value="F:hydrolase activity, hydrolyzing O-glycosyl compounds"/>
    <property type="evidence" value="ECO:0007669"/>
    <property type="project" value="InterPro"/>
</dbReference>
<feature type="chain" id="PRO_5035174032" evidence="2">
    <location>
        <begin position="26"/>
        <end position="897"/>
    </location>
</feature>
<evidence type="ECO:0000259" key="4">
    <source>
        <dbReference type="Pfam" id="PF10633"/>
    </source>
</evidence>
<dbReference type="InterPro" id="IPR024078">
    <property type="entry name" value="LmbE-like_dom_sf"/>
</dbReference>
<dbReference type="InterPro" id="IPR018905">
    <property type="entry name" value="A-galactase_NEW3"/>
</dbReference>
<feature type="domain" description="Carbohydrate-binding" evidence="3">
    <location>
        <begin position="568"/>
        <end position="767"/>
    </location>
</feature>
<dbReference type="Proteomes" id="UP000601223">
    <property type="component" value="Unassembled WGS sequence"/>
</dbReference>
<dbReference type="Pfam" id="PF06452">
    <property type="entry name" value="CBM9_1"/>
    <property type="match status" value="1"/>
</dbReference>
<protein>
    <submittedName>
        <fullName evidence="5">LmbE-like protein</fullName>
    </submittedName>
</protein>
<dbReference type="Gene3D" id="2.60.40.10">
    <property type="entry name" value="Immunoglobulins"/>
    <property type="match status" value="1"/>
</dbReference>
<proteinExistence type="predicted"/>
<dbReference type="SUPFAM" id="SSF49344">
    <property type="entry name" value="CBD9-like"/>
    <property type="match status" value="1"/>
</dbReference>
<dbReference type="Gene3D" id="3.40.50.10320">
    <property type="entry name" value="LmbE-like"/>
    <property type="match status" value="1"/>
</dbReference>
<feature type="signal peptide" evidence="2">
    <location>
        <begin position="1"/>
        <end position="25"/>
    </location>
</feature>
<evidence type="ECO:0000256" key="1">
    <source>
        <dbReference type="ARBA" id="ARBA00022833"/>
    </source>
</evidence>
<dbReference type="SUPFAM" id="SSF102588">
    <property type="entry name" value="LmbE-like"/>
    <property type="match status" value="1"/>
</dbReference>
<dbReference type="InterPro" id="IPR003737">
    <property type="entry name" value="GlcNAc_PI_deacetylase-related"/>
</dbReference>
<organism evidence="5 6">
    <name type="scientific">Catellatospora bangladeshensis</name>
    <dbReference type="NCBI Taxonomy" id="310355"/>
    <lineage>
        <taxon>Bacteria</taxon>
        <taxon>Bacillati</taxon>
        <taxon>Actinomycetota</taxon>
        <taxon>Actinomycetes</taxon>
        <taxon>Micromonosporales</taxon>
        <taxon>Micromonosporaceae</taxon>
        <taxon>Catellatospora</taxon>
    </lineage>
</organism>
<comment type="caution">
    <text evidence="5">The sequence shown here is derived from an EMBL/GenBank/DDBJ whole genome shotgun (WGS) entry which is preliminary data.</text>
</comment>
<name>A0A8J3JSN1_9ACTN</name>
<dbReference type="Pfam" id="PF10633">
    <property type="entry name" value="NPCBM_assoc"/>
    <property type="match status" value="1"/>
</dbReference>
<evidence type="ECO:0000259" key="3">
    <source>
        <dbReference type="Pfam" id="PF06452"/>
    </source>
</evidence>
<dbReference type="GO" id="GO:0016137">
    <property type="term" value="P:glycoside metabolic process"/>
    <property type="evidence" value="ECO:0007669"/>
    <property type="project" value="UniProtKB-ARBA"/>
</dbReference>
<keyword evidence="2" id="KW-0732">Signal</keyword>
<evidence type="ECO:0000313" key="5">
    <source>
        <dbReference type="EMBL" id="GIF84198.1"/>
    </source>
</evidence>
<evidence type="ECO:0000256" key="2">
    <source>
        <dbReference type="SAM" id="SignalP"/>
    </source>
</evidence>
<keyword evidence="1" id="KW-0862">Zinc</keyword>
<dbReference type="Pfam" id="PF02585">
    <property type="entry name" value="PIG-L"/>
    <property type="match status" value="1"/>
</dbReference>